<proteinExistence type="predicted"/>
<dbReference type="RefSeq" id="XP_008609833.1">
    <property type="nucleotide sequence ID" value="XM_008611611.1"/>
</dbReference>
<dbReference type="InParanoid" id="T0S0Z2"/>
<dbReference type="GeneID" id="19946596"/>
<feature type="region of interest" description="Disordered" evidence="1">
    <location>
        <begin position="146"/>
        <end position="166"/>
    </location>
</feature>
<dbReference type="OMA" id="YENCNNG"/>
<evidence type="ECO:0000256" key="1">
    <source>
        <dbReference type="SAM" id="MobiDB-lite"/>
    </source>
</evidence>
<dbReference type="STRING" id="1156394.T0S0Z2"/>
<name>T0S0Z2_SAPDV</name>
<sequence length="362" mass="39442">MQEPHIGTSGSSFAHLLTMDAYFHDAHNFPGQYSSMKQEPMWDLLQNDNNSNMHAVYMQKDAFAFDSLSYEVQTNAIDFVDSMLCFDPIPYHQPAPEIIYHNQFVDLDAATNTTSYGFYDNNNNFANVKSEAIEMALVLPGYATPPPATTAPKTTTPTSTTSNVPAAHNEVPGKCLREDCNASITYRGFCKTHGGVRRCRVIGCTKGSQGKNLCIAHGGGKRCNIPTCNKSAQSHGLCKAHGGGARCTFDGCGKSSQGNGLCRKHGGGRRCTYENCNNGAQRGLFCAKHGGSRHCKTDDCQRTDRGGGYCGIHRKDIVCLVRGCNRMGLQDEVGGGLCHVHCNHLRSMADQTEELAPQWSQI</sequence>
<dbReference type="PANTHER" id="PTHR31827">
    <property type="entry name" value="EMB|CAB89363.1"/>
    <property type="match status" value="1"/>
</dbReference>
<gene>
    <name evidence="3" type="ORF">SDRG_05869</name>
</gene>
<dbReference type="VEuPathDB" id="FungiDB:SDRG_05869"/>
<dbReference type="Pfam" id="PF24906">
    <property type="entry name" value="Zf_WRKY19"/>
    <property type="match status" value="3"/>
</dbReference>
<dbReference type="EMBL" id="JH767147">
    <property type="protein sequence ID" value="EQC36412.1"/>
    <property type="molecule type" value="Genomic_DNA"/>
</dbReference>
<dbReference type="OrthoDB" id="66021at2759"/>
<evidence type="ECO:0000313" key="3">
    <source>
        <dbReference type="EMBL" id="EQC36412.1"/>
    </source>
</evidence>
<organism evidence="3 4">
    <name type="scientific">Saprolegnia diclina (strain VS20)</name>
    <dbReference type="NCBI Taxonomy" id="1156394"/>
    <lineage>
        <taxon>Eukaryota</taxon>
        <taxon>Sar</taxon>
        <taxon>Stramenopiles</taxon>
        <taxon>Oomycota</taxon>
        <taxon>Saprolegniomycetes</taxon>
        <taxon>Saprolegniales</taxon>
        <taxon>Saprolegniaceae</taxon>
        <taxon>Saprolegnia</taxon>
    </lineage>
</organism>
<dbReference type="AlphaFoldDB" id="T0S0Z2"/>
<keyword evidence="4" id="KW-1185">Reference proteome</keyword>
<feature type="domain" description="WRKY19-like zinc finger" evidence="2">
    <location>
        <begin position="197"/>
        <end position="219"/>
    </location>
</feature>
<protein>
    <recommendedName>
        <fullName evidence="2">WRKY19-like zinc finger domain-containing protein</fullName>
    </recommendedName>
</protein>
<feature type="domain" description="WRKY19-like zinc finger" evidence="2">
    <location>
        <begin position="268"/>
        <end position="291"/>
    </location>
</feature>
<evidence type="ECO:0000313" key="4">
    <source>
        <dbReference type="Proteomes" id="UP000030762"/>
    </source>
</evidence>
<accession>T0S0Z2</accession>
<dbReference type="InterPro" id="IPR056866">
    <property type="entry name" value="Znf_WRKY19"/>
</dbReference>
<dbReference type="PANTHER" id="PTHR31827:SF1">
    <property type="entry name" value="EMB|CAB89363.1"/>
    <property type="match status" value="1"/>
</dbReference>
<dbReference type="Proteomes" id="UP000030762">
    <property type="component" value="Unassembled WGS sequence"/>
</dbReference>
<evidence type="ECO:0000259" key="2">
    <source>
        <dbReference type="Pfam" id="PF24906"/>
    </source>
</evidence>
<feature type="domain" description="WRKY19-like zinc finger" evidence="2">
    <location>
        <begin position="220"/>
        <end position="243"/>
    </location>
</feature>
<feature type="compositionally biased region" description="Low complexity" evidence="1">
    <location>
        <begin position="150"/>
        <end position="166"/>
    </location>
</feature>
<dbReference type="eggNOG" id="ENOG502RBY1">
    <property type="taxonomic scope" value="Eukaryota"/>
</dbReference>
<reference evidence="3 4" key="1">
    <citation type="submission" date="2012-04" db="EMBL/GenBank/DDBJ databases">
        <title>The Genome Sequence of Saprolegnia declina VS20.</title>
        <authorList>
            <consortium name="The Broad Institute Genome Sequencing Platform"/>
            <person name="Russ C."/>
            <person name="Nusbaum C."/>
            <person name="Tyler B."/>
            <person name="van West P."/>
            <person name="Dieguez-Uribeondo J."/>
            <person name="de Bruijn I."/>
            <person name="Tripathy S."/>
            <person name="Jiang R."/>
            <person name="Young S.K."/>
            <person name="Zeng Q."/>
            <person name="Gargeya S."/>
            <person name="Fitzgerald M."/>
            <person name="Haas B."/>
            <person name="Abouelleil A."/>
            <person name="Alvarado L."/>
            <person name="Arachchi H.M."/>
            <person name="Berlin A."/>
            <person name="Chapman S.B."/>
            <person name="Goldberg J."/>
            <person name="Griggs A."/>
            <person name="Gujja S."/>
            <person name="Hansen M."/>
            <person name="Howarth C."/>
            <person name="Imamovic A."/>
            <person name="Larimer J."/>
            <person name="McCowen C."/>
            <person name="Montmayeur A."/>
            <person name="Murphy C."/>
            <person name="Neiman D."/>
            <person name="Pearson M."/>
            <person name="Priest M."/>
            <person name="Roberts A."/>
            <person name="Saif S."/>
            <person name="Shea T."/>
            <person name="Sisk P."/>
            <person name="Sykes S."/>
            <person name="Wortman J."/>
            <person name="Nusbaum C."/>
            <person name="Birren B."/>
        </authorList>
    </citation>
    <scope>NUCLEOTIDE SEQUENCE [LARGE SCALE GENOMIC DNA]</scope>
    <source>
        <strain evidence="3 4">VS20</strain>
    </source>
</reference>